<proteinExistence type="predicted"/>
<dbReference type="EMBL" id="LR796333">
    <property type="protein sequence ID" value="CAB4137389.1"/>
    <property type="molecule type" value="Genomic_DNA"/>
</dbReference>
<name>A0A6J5M038_9CAUD</name>
<sequence>MSLTPYEWYNKQMVDKQERERIMGVEFLANIVQSCIAPNYIPKEIIEQAKEIEKGNIIEAWDKRCFHGNIAQTWHIYTENGEQYYNETYNK</sequence>
<gene>
    <name evidence="1" type="ORF">UFOVP321_26</name>
</gene>
<evidence type="ECO:0000313" key="1">
    <source>
        <dbReference type="EMBL" id="CAB4137389.1"/>
    </source>
</evidence>
<reference evidence="1" key="1">
    <citation type="submission" date="2020-04" db="EMBL/GenBank/DDBJ databases">
        <authorList>
            <person name="Chiriac C."/>
            <person name="Salcher M."/>
            <person name="Ghai R."/>
            <person name="Kavagutti S V."/>
        </authorList>
    </citation>
    <scope>NUCLEOTIDE SEQUENCE</scope>
</reference>
<organism evidence="1">
    <name type="scientific">uncultured Caudovirales phage</name>
    <dbReference type="NCBI Taxonomy" id="2100421"/>
    <lineage>
        <taxon>Viruses</taxon>
        <taxon>Duplodnaviria</taxon>
        <taxon>Heunggongvirae</taxon>
        <taxon>Uroviricota</taxon>
        <taxon>Caudoviricetes</taxon>
        <taxon>Peduoviridae</taxon>
        <taxon>Maltschvirus</taxon>
        <taxon>Maltschvirus maltsch</taxon>
    </lineage>
</organism>
<accession>A0A6J5M038</accession>
<protein>
    <submittedName>
        <fullName evidence="1">Uncharacterized protein</fullName>
    </submittedName>
</protein>